<organism evidence="10 11">
    <name type="scientific">Linnemannia gamsii</name>
    <dbReference type="NCBI Taxonomy" id="64522"/>
    <lineage>
        <taxon>Eukaryota</taxon>
        <taxon>Fungi</taxon>
        <taxon>Fungi incertae sedis</taxon>
        <taxon>Mucoromycota</taxon>
        <taxon>Mortierellomycotina</taxon>
        <taxon>Mortierellomycetes</taxon>
        <taxon>Mortierellales</taxon>
        <taxon>Mortierellaceae</taxon>
        <taxon>Linnemannia</taxon>
    </lineage>
</organism>
<feature type="compositionally biased region" description="Low complexity" evidence="7">
    <location>
        <begin position="366"/>
        <end position="386"/>
    </location>
</feature>
<evidence type="ECO:0000256" key="2">
    <source>
        <dbReference type="ARBA" id="ARBA00009704"/>
    </source>
</evidence>
<keyword evidence="3" id="KW-0805">Transcription regulation</keyword>
<feature type="compositionally biased region" description="Low complexity" evidence="7">
    <location>
        <begin position="477"/>
        <end position="491"/>
    </location>
</feature>
<feature type="compositionally biased region" description="Basic and acidic residues" evidence="7">
    <location>
        <begin position="94"/>
        <end position="118"/>
    </location>
</feature>
<feature type="region of interest" description="Disordered" evidence="7">
    <location>
        <begin position="200"/>
        <end position="248"/>
    </location>
</feature>
<feature type="compositionally biased region" description="Low complexity" evidence="7">
    <location>
        <begin position="524"/>
        <end position="534"/>
    </location>
</feature>
<protein>
    <submittedName>
        <fullName evidence="10">Uncharacterized protein</fullName>
    </submittedName>
</protein>
<keyword evidence="6" id="KW-0539">Nucleus</keyword>
<feature type="compositionally biased region" description="Pro residues" evidence="7">
    <location>
        <begin position="119"/>
        <end position="130"/>
    </location>
</feature>
<reference evidence="10 11" key="1">
    <citation type="journal article" date="2020" name="Fungal Divers.">
        <title>Resolving the Mortierellaceae phylogeny through synthesis of multi-gene phylogenetics and phylogenomics.</title>
        <authorList>
            <person name="Vandepol N."/>
            <person name="Liber J."/>
            <person name="Desiro A."/>
            <person name="Na H."/>
            <person name="Kennedy M."/>
            <person name="Barry K."/>
            <person name="Grigoriev I.V."/>
            <person name="Miller A.N."/>
            <person name="O'Donnell K."/>
            <person name="Stajich J.E."/>
            <person name="Bonito G."/>
        </authorList>
    </citation>
    <scope>NUCLEOTIDE SEQUENCE [LARGE SCALE GENOMIC DNA]</scope>
    <source>
        <strain evidence="10 11">AD045</strain>
    </source>
</reference>
<evidence type="ECO:0000259" key="8">
    <source>
        <dbReference type="SMART" id="SM01267"/>
    </source>
</evidence>
<dbReference type="PANTHER" id="PTHR10665">
    <property type="entry name" value="RECOMBINING BINDING PROTEIN SUPPRESSOR OF HAIRLESS"/>
    <property type="match status" value="1"/>
</dbReference>
<feature type="compositionally biased region" description="Low complexity" evidence="7">
    <location>
        <begin position="835"/>
        <end position="847"/>
    </location>
</feature>
<dbReference type="SUPFAM" id="SSF49417">
    <property type="entry name" value="p53-like transcription factors"/>
    <property type="match status" value="1"/>
</dbReference>
<evidence type="ECO:0000259" key="9">
    <source>
        <dbReference type="SMART" id="SM01268"/>
    </source>
</evidence>
<keyword evidence="11" id="KW-1185">Reference proteome</keyword>
<evidence type="ECO:0000256" key="6">
    <source>
        <dbReference type="ARBA" id="ARBA00023242"/>
    </source>
</evidence>
<dbReference type="InterPro" id="IPR037095">
    <property type="entry name" value="RBP-J/Cbf11_DNA-bd_sf"/>
</dbReference>
<gene>
    <name evidence="10" type="ORF">BGZ96_006649</name>
</gene>
<feature type="region of interest" description="Disordered" evidence="7">
    <location>
        <begin position="1"/>
        <end position="171"/>
    </location>
</feature>
<feature type="compositionally biased region" description="Basic and acidic residues" evidence="7">
    <location>
        <begin position="200"/>
        <end position="214"/>
    </location>
</feature>
<evidence type="ECO:0000313" key="11">
    <source>
        <dbReference type="Proteomes" id="UP001194696"/>
    </source>
</evidence>
<comment type="similarity">
    <text evidence="2">Belongs to the Su(H) family.</text>
</comment>
<evidence type="ECO:0000256" key="3">
    <source>
        <dbReference type="ARBA" id="ARBA00023015"/>
    </source>
</evidence>
<evidence type="ECO:0000256" key="1">
    <source>
        <dbReference type="ARBA" id="ARBA00004123"/>
    </source>
</evidence>
<name>A0ABQ7K2E2_9FUNG</name>
<feature type="compositionally biased region" description="Low complexity" evidence="7">
    <location>
        <begin position="417"/>
        <end position="446"/>
    </location>
</feature>
<dbReference type="InterPro" id="IPR040159">
    <property type="entry name" value="CLS_fam"/>
</dbReference>
<comment type="subcellular location">
    <subcellularLocation>
        <location evidence="1">Nucleus</location>
    </subcellularLocation>
</comment>
<evidence type="ECO:0000256" key="7">
    <source>
        <dbReference type="SAM" id="MobiDB-lite"/>
    </source>
</evidence>
<evidence type="ECO:0000256" key="4">
    <source>
        <dbReference type="ARBA" id="ARBA00023125"/>
    </source>
</evidence>
<proteinExistence type="inferred from homology"/>
<feature type="compositionally biased region" description="Low complexity" evidence="7">
    <location>
        <begin position="317"/>
        <end position="343"/>
    </location>
</feature>
<keyword evidence="5" id="KW-0804">Transcription</keyword>
<feature type="compositionally biased region" description="Gly residues" evidence="7">
    <location>
        <begin position="823"/>
        <end position="834"/>
    </location>
</feature>
<accession>A0ABQ7K2E2</accession>
<dbReference type="InterPro" id="IPR036358">
    <property type="entry name" value="BTD_sf"/>
</dbReference>
<feature type="compositionally biased region" description="Acidic residues" evidence="7">
    <location>
        <begin position="1148"/>
        <end position="1164"/>
    </location>
</feature>
<keyword evidence="4" id="KW-0238">DNA-binding</keyword>
<comment type="caution">
    <text evidence="10">The sequence shown here is derived from an EMBL/GenBank/DDBJ whole genome shotgun (WGS) entry which is preliminary data.</text>
</comment>
<dbReference type="InterPro" id="IPR015351">
    <property type="entry name" value="RBP-J/Cbf11/Cbf12_DNA-bd"/>
</dbReference>
<feature type="domain" description="RBP-J/Cbf11/Cbf12 DNA binding" evidence="8">
    <location>
        <begin position="585"/>
        <end position="720"/>
    </location>
</feature>
<dbReference type="InterPro" id="IPR015350">
    <property type="entry name" value="Beta-trefoil_DNA-bd_dom"/>
</dbReference>
<feature type="compositionally biased region" description="Low complexity" evidence="7">
    <location>
        <begin position="131"/>
        <end position="170"/>
    </location>
</feature>
<dbReference type="EMBL" id="JAAAIM010000323">
    <property type="protein sequence ID" value="KAG0289864.1"/>
    <property type="molecule type" value="Genomic_DNA"/>
</dbReference>
<dbReference type="Pfam" id="PF09271">
    <property type="entry name" value="LAG1-DNAbind"/>
    <property type="match status" value="1"/>
</dbReference>
<evidence type="ECO:0000256" key="5">
    <source>
        <dbReference type="ARBA" id="ARBA00023163"/>
    </source>
</evidence>
<evidence type="ECO:0000313" key="10">
    <source>
        <dbReference type="EMBL" id="KAG0289864.1"/>
    </source>
</evidence>
<dbReference type="Pfam" id="PF09270">
    <property type="entry name" value="BTD"/>
    <property type="match status" value="1"/>
</dbReference>
<dbReference type="Proteomes" id="UP001194696">
    <property type="component" value="Unassembled WGS sequence"/>
</dbReference>
<feature type="region of interest" description="Disordered" evidence="7">
    <location>
        <begin position="817"/>
        <end position="852"/>
    </location>
</feature>
<dbReference type="SUPFAM" id="SSF110217">
    <property type="entry name" value="DNA-binding protein LAG-1 (CSL)"/>
    <property type="match status" value="2"/>
</dbReference>
<feature type="region of interest" description="Disordered" evidence="7">
    <location>
        <begin position="315"/>
        <end position="571"/>
    </location>
</feature>
<dbReference type="Gene3D" id="2.60.40.1450">
    <property type="entry name" value="LAG1, DNA binding domain"/>
    <property type="match status" value="1"/>
</dbReference>
<sequence>MKAAFAPVPPADKQAHYDQYYNHPNTQPHHAHGSSSSQSHPSHIHHSRPSPPSTHHSHHHQHHEASSPRHQHHHYSSSSSSYSSHNDQHRHRHQEHDQQQHAHHTQEYRPQQHQEYPPRPRSPFHAPPPSNNYYNGPSSSSEEQRSFQQQQHYQSHYSSHPSPQQQQPVVRHTEGYEGRVRNTTRDHNDHLMTSEHHNNIHDQQQHHDQYRRDPYGFLKPSSQQPSSHPSSRTAAGNSEDDVNKFHLPPILAPEEPFYRKDLPYRHMRYFRNVTSKDREDKQGYYSSARHLMPSNTTGNWGHGPPIGVALDRFAAKQAQQHQQQQQVQQQQQQQQHNHQEGQQSVRLPPLYTALPDQRPSGTSKVSPSYGHSDSSPSDQSSPTHSPLQHRPSYGGSPTQSPIEKPMAYGRQSHPYHQQQQQGQMLKPKAIQPRSIAPAPISPTSPAMQQPEVSPRAASKRVDRQSYVKIEPKDMPLQYHQQQHPYQGQHRQSISGPQQVIAKRKWSREHSPVRQGPRLNTDTVAPSSNDSAASADRVDDASSAELHLLSSRKQSRSVAPVSSAASKDTTKKSALKMKMQRYQMTTIRCWHGAIAQKSYGIEKRYLCPPPMVQVSAGVNAKQVRSEQPHVTMSVIHEKVDIRGHHGENLMEQDCSLDDALRCSFRNLHVTGTGSDSSKRFKLGLQVFLNKNASMPTAIMDSNPIPIISKPSKKTAKAGNASCFILNGMSVSLLNRINAQTVRTKYMAVDNNAVCAKIGSWSSFTIKMVKPPPAPPVKLVPASMGVFRSPGHSTKFVPIRMKGENPMGPALAPQAVPMVRANSNGGNGNGGRGTDNGGASPNGPAPSSSFQFRHQQQLQHEPVYVFSNSEPVLYGSEIVLINDLTGIMTDRLIIRKVENGKVSRSGTGPVSQMQKIVLEHPERVHPEDGRSYYLSASSIGSPKIEGKIPLQAAMDRSPLLEYRTSSKKASIMDMTDAQDDDDEEMMIEDDDYNGQSNSMPRRMGKSQDSVAVDDFVCWTIAGIAKFDYTYFGPIPASVDSDVDPTKVPSIQSCPQYNANTNTMTMQVKNVFEKLTPVEEARLLKHQEDPYERKLTLSEYVYKRCEDIRQPMRDEEGPIQLWLAQHGPIRMRRRQLEDVLPEGASATDVAVDGEESEDDESEDDEEEGAKVANKAPEDPLPKIASKSSSTAASASTTSSVAAAAALANAQDAAAAAALAYAAKHQTQLNIMNGRHYGGSHLPASMNPALQNQKRRKLVKKLMGLEAELPYGCEVRTAHDAQGHARAELDILMVERASGIAYRTGYKVVYSRERERADWVVEVLG</sequence>
<dbReference type="SMART" id="SM01267">
    <property type="entry name" value="LAG1_DNAbind"/>
    <property type="match status" value="1"/>
</dbReference>
<dbReference type="InterPro" id="IPR008967">
    <property type="entry name" value="p53-like_TF_DNA-bd_sf"/>
</dbReference>
<dbReference type="Gene3D" id="2.80.10.50">
    <property type="match status" value="1"/>
</dbReference>
<feature type="domain" description="Beta-trefoil DNA-binding" evidence="9">
    <location>
        <begin position="721"/>
        <end position="1016"/>
    </location>
</feature>
<feature type="compositionally biased region" description="Basic and acidic residues" evidence="7">
    <location>
        <begin position="459"/>
        <end position="473"/>
    </location>
</feature>
<feature type="region of interest" description="Disordered" evidence="7">
    <location>
        <begin position="1136"/>
        <end position="1189"/>
    </location>
</feature>
<dbReference type="SMART" id="SM01268">
    <property type="entry name" value="BTD"/>
    <property type="match status" value="1"/>
</dbReference>
<feature type="compositionally biased region" description="Low complexity" evidence="7">
    <location>
        <begin position="555"/>
        <end position="566"/>
    </location>
</feature>
<feature type="compositionally biased region" description="Low complexity" evidence="7">
    <location>
        <begin position="220"/>
        <end position="231"/>
    </location>
</feature>
<feature type="compositionally biased region" description="Low complexity" evidence="7">
    <location>
        <begin position="76"/>
        <end position="85"/>
    </location>
</feature>